<reference evidence="2" key="1">
    <citation type="submission" date="2023-06" db="EMBL/GenBank/DDBJ databases">
        <authorList>
            <consortium name="Lawrence Berkeley National Laboratory"/>
            <person name="Ahrendt S."/>
            <person name="Sahu N."/>
            <person name="Indic B."/>
            <person name="Wong-Bajracharya J."/>
            <person name="Merenyi Z."/>
            <person name="Ke H.-M."/>
            <person name="Monk M."/>
            <person name="Kocsube S."/>
            <person name="Drula E."/>
            <person name="Lipzen A."/>
            <person name="Balint B."/>
            <person name="Henrissat B."/>
            <person name="Andreopoulos B."/>
            <person name="Martin F.M."/>
            <person name="Harder C.B."/>
            <person name="Rigling D."/>
            <person name="Ford K.L."/>
            <person name="Foster G.D."/>
            <person name="Pangilinan J."/>
            <person name="Papanicolaou A."/>
            <person name="Barry K."/>
            <person name="LaButti K."/>
            <person name="Viragh M."/>
            <person name="Koriabine M."/>
            <person name="Yan M."/>
            <person name="Riley R."/>
            <person name="Champramary S."/>
            <person name="Plett K.L."/>
            <person name="Tsai I.J."/>
            <person name="Slot J."/>
            <person name="Sipos G."/>
            <person name="Plett J."/>
            <person name="Nagy L.G."/>
            <person name="Grigoriev I.V."/>
        </authorList>
    </citation>
    <scope>NUCLEOTIDE SEQUENCE</scope>
    <source>
        <strain evidence="2">FPL87.14</strain>
    </source>
</reference>
<evidence type="ECO:0000313" key="3">
    <source>
        <dbReference type="Proteomes" id="UP001175226"/>
    </source>
</evidence>
<proteinExistence type="predicted"/>
<protein>
    <recommendedName>
        <fullName evidence="4">Secreted protein</fullName>
    </recommendedName>
</protein>
<gene>
    <name evidence="2" type="ORF">EV421DRAFT_1255428</name>
</gene>
<evidence type="ECO:0000256" key="1">
    <source>
        <dbReference type="SAM" id="SignalP"/>
    </source>
</evidence>
<dbReference type="AlphaFoldDB" id="A0AA39J314"/>
<feature type="chain" id="PRO_5041297760" description="Secreted protein" evidence="1">
    <location>
        <begin position="27"/>
        <end position="124"/>
    </location>
</feature>
<comment type="caution">
    <text evidence="2">The sequence shown here is derived from an EMBL/GenBank/DDBJ whole genome shotgun (WGS) entry which is preliminary data.</text>
</comment>
<organism evidence="2 3">
    <name type="scientific">Armillaria borealis</name>
    <dbReference type="NCBI Taxonomy" id="47425"/>
    <lineage>
        <taxon>Eukaryota</taxon>
        <taxon>Fungi</taxon>
        <taxon>Dikarya</taxon>
        <taxon>Basidiomycota</taxon>
        <taxon>Agaricomycotina</taxon>
        <taxon>Agaricomycetes</taxon>
        <taxon>Agaricomycetidae</taxon>
        <taxon>Agaricales</taxon>
        <taxon>Marasmiineae</taxon>
        <taxon>Physalacriaceae</taxon>
        <taxon>Armillaria</taxon>
    </lineage>
</organism>
<accession>A0AA39J314</accession>
<keyword evidence="3" id="KW-1185">Reference proteome</keyword>
<dbReference type="EMBL" id="JAUEPT010000065">
    <property type="protein sequence ID" value="KAK0435201.1"/>
    <property type="molecule type" value="Genomic_DNA"/>
</dbReference>
<dbReference type="Proteomes" id="UP001175226">
    <property type="component" value="Unassembled WGS sequence"/>
</dbReference>
<feature type="signal peptide" evidence="1">
    <location>
        <begin position="1"/>
        <end position="26"/>
    </location>
</feature>
<evidence type="ECO:0008006" key="4">
    <source>
        <dbReference type="Google" id="ProtNLM"/>
    </source>
</evidence>
<name>A0AA39J314_9AGAR</name>
<evidence type="ECO:0000313" key="2">
    <source>
        <dbReference type="EMBL" id="KAK0435201.1"/>
    </source>
</evidence>
<keyword evidence="1" id="KW-0732">Signal</keyword>
<sequence length="124" mass="14211">MRNWWGRHMFSTLWFAMLTERAGVLGVSVCLCTTLRLGRIQVHLYIASPVSSTTNDFWEKDGIGIRKQRKNCLRKRPSGSMVEVKHIYSVMSRMKAVLFRVSSVHRLKNNTTVLGTKTARLSIV</sequence>